<name>A0A7W0HTJ8_9ACTN</name>
<dbReference type="PANTHER" id="PTHR38011:SF11">
    <property type="entry name" value="2,5-DIAMINO-6-RIBOSYLAMINO-4(3H)-PYRIMIDINONE 5'-PHOSPHATE REDUCTASE"/>
    <property type="match status" value="1"/>
</dbReference>
<evidence type="ECO:0000259" key="1">
    <source>
        <dbReference type="Pfam" id="PF01872"/>
    </source>
</evidence>
<accession>A0A7W0HTJ8</accession>
<dbReference type="Proteomes" id="UP000530928">
    <property type="component" value="Unassembled WGS sequence"/>
</dbReference>
<protein>
    <submittedName>
        <fullName evidence="2">Dihydrofolate reductase</fullName>
    </submittedName>
</protein>
<dbReference type="AlphaFoldDB" id="A0A7W0HTJ8"/>
<dbReference type="InterPro" id="IPR050765">
    <property type="entry name" value="Riboflavin_Biosynth_HTPR"/>
</dbReference>
<dbReference type="EMBL" id="JACDUR010000006">
    <property type="protein sequence ID" value="MBA2895027.1"/>
    <property type="molecule type" value="Genomic_DNA"/>
</dbReference>
<organism evidence="2 3">
    <name type="scientific">Nonomuraea soli</name>
    <dbReference type="NCBI Taxonomy" id="1032476"/>
    <lineage>
        <taxon>Bacteria</taxon>
        <taxon>Bacillati</taxon>
        <taxon>Actinomycetota</taxon>
        <taxon>Actinomycetes</taxon>
        <taxon>Streptosporangiales</taxon>
        <taxon>Streptosporangiaceae</taxon>
        <taxon>Nonomuraea</taxon>
    </lineage>
</organism>
<dbReference type="InterPro" id="IPR002734">
    <property type="entry name" value="RibDG_C"/>
</dbReference>
<dbReference type="SUPFAM" id="SSF53597">
    <property type="entry name" value="Dihydrofolate reductase-like"/>
    <property type="match status" value="1"/>
</dbReference>
<gene>
    <name evidence="2" type="ORF">HNR30_006399</name>
</gene>
<feature type="domain" description="Bacterial bifunctional deaminase-reductase C-terminal" evidence="1">
    <location>
        <begin position="4"/>
        <end position="172"/>
    </location>
</feature>
<comment type="caution">
    <text evidence="2">The sequence shown here is derived from an EMBL/GenBank/DDBJ whole genome shotgun (WGS) entry which is preliminary data.</text>
</comment>
<proteinExistence type="predicted"/>
<dbReference type="RefSeq" id="WP_181613726.1">
    <property type="nucleotide sequence ID" value="NZ_BAABAM010000004.1"/>
</dbReference>
<dbReference type="GO" id="GO:0009231">
    <property type="term" value="P:riboflavin biosynthetic process"/>
    <property type="evidence" value="ECO:0007669"/>
    <property type="project" value="InterPro"/>
</dbReference>
<dbReference type="Pfam" id="PF01872">
    <property type="entry name" value="RibD_C"/>
    <property type="match status" value="1"/>
</dbReference>
<evidence type="ECO:0000313" key="2">
    <source>
        <dbReference type="EMBL" id="MBA2895027.1"/>
    </source>
</evidence>
<evidence type="ECO:0000313" key="3">
    <source>
        <dbReference type="Proteomes" id="UP000530928"/>
    </source>
</evidence>
<sequence>MSKIVSLVYISLDGVVEDPSWTGPYWNDEHAAYANERLFSSDALLFGRVTYQGFAEVWPHMEETEGEFAVRMNTLPKYVVSATLDKAEWNNSTIITGDLAGEVAALKERHDGDILTYAGDLTNSLIKLGLVDELKLWLHPVVVGAGKRMFPEGVDTSAWQLAGTTAFSSGAIVLDYRPASA</sequence>
<dbReference type="PANTHER" id="PTHR38011">
    <property type="entry name" value="DIHYDROFOLATE REDUCTASE FAMILY PROTEIN (AFU_ORTHOLOGUE AFUA_8G06820)"/>
    <property type="match status" value="1"/>
</dbReference>
<reference evidence="2 3" key="1">
    <citation type="submission" date="2020-07" db="EMBL/GenBank/DDBJ databases">
        <title>Genomic Encyclopedia of Type Strains, Phase IV (KMG-IV): sequencing the most valuable type-strain genomes for metagenomic binning, comparative biology and taxonomic classification.</title>
        <authorList>
            <person name="Goeker M."/>
        </authorList>
    </citation>
    <scope>NUCLEOTIDE SEQUENCE [LARGE SCALE GENOMIC DNA]</scope>
    <source>
        <strain evidence="2 3">DSM 45533</strain>
    </source>
</reference>
<dbReference type="Gene3D" id="3.40.430.10">
    <property type="entry name" value="Dihydrofolate Reductase, subunit A"/>
    <property type="match status" value="1"/>
</dbReference>
<dbReference type="GO" id="GO:0008703">
    <property type="term" value="F:5-amino-6-(5-phosphoribosylamino)uracil reductase activity"/>
    <property type="evidence" value="ECO:0007669"/>
    <property type="project" value="InterPro"/>
</dbReference>
<keyword evidence="3" id="KW-1185">Reference proteome</keyword>
<dbReference type="InterPro" id="IPR024072">
    <property type="entry name" value="DHFR-like_dom_sf"/>
</dbReference>